<dbReference type="UniPathway" id="UPA00074">
    <property type="reaction ID" value="UER00124"/>
</dbReference>
<dbReference type="EC" id="2.4.2.14" evidence="7"/>
<evidence type="ECO:0000256" key="1">
    <source>
        <dbReference type="ARBA" id="ARBA00005209"/>
    </source>
</evidence>
<comment type="caution">
    <text evidence="13">The sequence shown here is derived from an EMBL/GenBank/DDBJ whole genome shotgun (WGS) entry which is preliminary data.</text>
</comment>
<organism evidence="13 14">
    <name type="scientific">Christensenella minuta</name>
    <dbReference type="NCBI Taxonomy" id="626937"/>
    <lineage>
        <taxon>Bacteria</taxon>
        <taxon>Bacillati</taxon>
        <taxon>Bacillota</taxon>
        <taxon>Clostridia</taxon>
        <taxon>Christensenellales</taxon>
        <taxon>Christensenellaceae</taxon>
        <taxon>Christensenella</taxon>
    </lineage>
</organism>
<name>A0A136Q2H5_9FIRM</name>
<keyword evidence="7" id="KW-0004">4Fe-4S</keyword>
<feature type="binding site" evidence="7 10">
    <location>
        <position position="309"/>
    </location>
    <ligand>
        <name>Mg(2+)</name>
        <dbReference type="ChEBI" id="CHEBI:18420"/>
    </ligand>
</feature>
<evidence type="ECO:0000256" key="2">
    <source>
        <dbReference type="ARBA" id="ARBA00010138"/>
    </source>
</evidence>
<dbReference type="Gene3D" id="3.40.50.2020">
    <property type="match status" value="1"/>
</dbReference>
<feature type="binding site" evidence="7 10">
    <location>
        <position position="372"/>
    </location>
    <ligand>
        <name>Mg(2+)</name>
        <dbReference type="ChEBI" id="CHEBI:18420"/>
    </ligand>
</feature>
<keyword evidence="6 7" id="KW-0315">Glutamine amidotransferase</keyword>
<dbReference type="Proteomes" id="UP000070366">
    <property type="component" value="Unassembled WGS sequence"/>
</dbReference>
<dbReference type="InterPro" id="IPR029055">
    <property type="entry name" value="Ntn_hydrolases_N"/>
</dbReference>
<dbReference type="InterPro" id="IPR029057">
    <property type="entry name" value="PRTase-like"/>
</dbReference>
<keyword evidence="7 10" id="KW-0479">Metal-binding</keyword>
<dbReference type="SUPFAM" id="SSF56235">
    <property type="entry name" value="N-terminal nucleophile aminohydrolases (Ntn hydrolases)"/>
    <property type="match status" value="1"/>
</dbReference>
<evidence type="ECO:0000256" key="10">
    <source>
        <dbReference type="PIRSR" id="PIRSR000485-2"/>
    </source>
</evidence>
<dbReference type="STRING" id="626937.HMPREF3293_02127"/>
<keyword evidence="3 7" id="KW-0328">Glycosyltransferase</keyword>
<proteinExistence type="inferred from homology"/>
<keyword evidence="14" id="KW-1185">Reference proteome</keyword>
<dbReference type="InterPro" id="IPR017932">
    <property type="entry name" value="GATase_2_dom"/>
</dbReference>
<feature type="binding site" evidence="7 10">
    <location>
        <position position="371"/>
    </location>
    <ligand>
        <name>Mg(2+)</name>
        <dbReference type="ChEBI" id="CHEBI:18420"/>
    </ligand>
</feature>
<dbReference type="Pfam" id="PF13537">
    <property type="entry name" value="GATase_7"/>
    <property type="match status" value="1"/>
</dbReference>
<comment type="catalytic activity">
    <reaction evidence="7 8">
        <text>5-phospho-beta-D-ribosylamine + L-glutamate + diphosphate = 5-phospho-alpha-D-ribose 1-diphosphate + L-glutamine + H2O</text>
        <dbReference type="Rhea" id="RHEA:14905"/>
        <dbReference type="ChEBI" id="CHEBI:15377"/>
        <dbReference type="ChEBI" id="CHEBI:29985"/>
        <dbReference type="ChEBI" id="CHEBI:33019"/>
        <dbReference type="ChEBI" id="CHEBI:58017"/>
        <dbReference type="ChEBI" id="CHEBI:58359"/>
        <dbReference type="ChEBI" id="CHEBI:58681"/>
        <dbReference type="EC" id="2.4.2.14"/>
    </reaction>
</comment>
<accession>A0A136Q2H5</accession>
<keyword evidence="7 11" id="KW-0408">Iron</keyword>
<dbReference type="PROSITE" id="PS51278">
    <property type="entry name" value="GATASE_TYPE_2"/>
    <property type="match status" value="1"/>
</dbReference>
<dbReference type="SUPFAM" id="SSF53271">
    <property type="entry name" value="PRTase-like"/>
    <property type="match status" value="1"/>
</dbReference>
<dbReference type="AlphaFoldDB" id="A0A136Q2H5"/>
<dbReference type="InterPro" id="IPR035584">
    <property type="entry name" value="PurF_N"/>
</dbReference>
<evidence type="ECO:0000256" key="9">
    <source>
        <dbReference type="PIRSR" id="PIRSR000485-1"/>
    </source>
</evidence>
<comment type="cofactor">
    <cofactor evidence="7 10">
        <name>Mg(2+)</name>
        <dbReference type="ChEBI" id="CHEBI:18420"/>
    </cofactor>
    <text evidence="7 10">Binds 1 Mg(2+) ion per subunit.</text>
</comment>
<dbReference type="Gene3D" id="3.60.20.10">
    <property type="entry name" value="Glutamine Phosphoribosylpyrophosphate, subunit 1, domain 1"/>
    <property type="match status" value="1"/>
</dbReference>
<feature type="active site" description="Nucleophile" evidence="7 9">
    <location>
        <position position="25"/>
    </location>
</feature>
<evidence type="ECO:0000256" key="8">
    <source>
        <dbReference type="PIRNR" id="PIRNR000485"/>
    </source>
</evidence>
<dbReference type="OrthoDB" id="9801213at2"/>
<dbReference type="InterPro" id="IPR000836">
    <property type="entry name" value="PRTase_dom"/>
</dbReference>
<keyword evidence="7 11" id="KW-0411">Iron-sulfur</keyword>
<keyword evidence="4 7" id="KW-0808">Transferase</keyword>
<dbReference type="PIRSF" id="PIRSF000485">
    <property type="entry name" value="Amd_phspho_trans"/>
    <property type="match status" value="1"/>
</dbReference>
<dbReference type="RefSeq" id="WP_066518420.1">
    <property type="nucleotide sequence ID" value="NZ_CABMOF010000001.1"/>
</dbReference>
<evidence type="ECO:0000256" key="3">
    <source>
        <dbReference type="ARBA" id="ARBA00022676"/>
    </source>
</evidence>
<evidence type="ECO:0000256" key="4">
    <source>
        <dbReference type="ARBA" id="ARBA00022679"/>
    </source>
</evidence>
<feature type="binding site" evidence="7 11">
    <location>
        <position position="462"/>
    </location>
    <ligand>
        <name>[4Fe-4S] cluster</name>
        <dbReference type="ChEBI" id="CHEBI:49883"/>
    </ligand>
</feature>
<gene>
    <name evidence="7" type="primary">purF</name>
    <name evidence="13" type="ORF">HMPREF3293_02127</name>
</gene>
<dbReference type="GO" id="GO:0009113">
    <property type="term" value="P:purine nucleobase biosynthetic process"/>
    <property type="evidence" value="ECO:0007669"/>
    <property type="project" value="UniProtKB-UniRule"/>
</dbReference>
<dbReference type="GO" id="GO:0051539">
    <property type="term" value="F:4 iron, 4 sulfur cluster binding"/>
    <property type="evidence" value="ECO:0007669"/>
    <property type="project" value="UniProtKB-KW"/>
</dbReference>
<comment type="function">
    <text evidence="7">Catalyzes the formation of phosphoribosylamine from phosphoribosylpyrophosphate (PRPP) and glutamine.</text>
</comment>
<dbReference type="EMBL" id="LSZW01000063">
    <property type="protein sequence ID" value="KXK64882.1"/>
    <property type="molecule type" value="Genomic_DNA"/>
</dbReference>
<dbReference type="CDD" id="cd06223">
    <property type="entry name" value="PRTases_typeI"/>
    <property type="match status" value="1"/>
</dbReference>
<evidence type="ECO:0000313" key="13">
    <source>
        <dbReference type="EMBL" id="KXK64882.1"/>
    </source>
</evidence>
<dbReference type="GO" id="GO:0006189">
    <property type="term" value="P:'de novo' IMP biosynthetic process"/>
    <property type="evidence" value="ECO:0007669"/>
    <property type="project" value="UniProtKB-UniRule"/>
</dbReference>
<keyword evidence="5 7" id="KW-0658">Purine biosynthesis</keyword>
<comment type="similarity">
    <text evidence="2 7 8">In the C-terminal section; belongs to the purine/pyrimidine phosphoribosyltransferase family.</text>
</comment>
<feature type="binding site" evidence="7 11">
    <location>
        <position position="459"/>
    </location>
    <ligand>
        <name>[4Fe-4S] cluster</name>
        <dbReference type="ChEBI" id="CHEBI:49883"/>
    </ligand>
</feature>
<dbReference type="KEGG" id="cmiu:B1H56_04640"/>
<dbReference type="HAMAP" id="MF_01931">
    <property type="entry name" value="PurF"/>
    <property type="match status" value="1"/>
</dbReference>
<reference evidence="13 14" key="1">
    <citation type="submission" date="2016-02" db="EMBL/GenBank/DDBJ databases">
        <authorList>
            <person name="Wen L."/>
            <person name="He K."/>
            <person name="Yang H."/>
        </authorList>
    </citation>
    <scope>NUCLEOTIDE SEQUENCE [LARGE SCALE GENOMIC DNA]</scope>
    <source>
        <strain evidence="13 14">DSM 22607</strain>
    </source>
</reference>
<comment type="pathway">
    <text evidence="1 7 8">Purine metabolism; IMP biosynthesis via de novo pathway; N(1)-(5-phospho-D-ribosyl)glycinamide from 5-phospho-alpha-D-ribose 1-diphosphate: step 1/2.</text>
</comment>
<protein>
    <recommendedName>
        <fullName evidence="7">Amidophosphoribosyltransferase</fullName>
        <shortName evidence="7">ATase</shortName>
        <ecNumber evidence="7">2.4.2.14</ecNumber>
    </recommendedName>
    <alternativeName>
        <fullName evidence="7">Glutamine phosphoribosylpyrophosphate amidotransferase</fullName>
        <shortName evidence="7">GPATase</shortName>
    </alternativeName>
</protein>
<dbReference type="CDD" id="cd00715">
    <property type="entry name" value="GPATase_N"/>
    <property type="match status" value="1"/>
</dbReference>
<evidence type="ECO:0000256" key="6">
    <source>
        <dbReference type="ARBA" id="ARBA00022962"/>
    </source>
</evidence>
<evidence type="ECO:0000256" key="7">
    <source>
        <dbReference type="HAMAP-Rule" id="MF_01931"/>
    </source>
</evidence>
<feature type="binding site" evidence="7 11">
    <location>
        <position position="262"/>
    </location>
    <ligand>
        <name>[4Fe-4S] cluster</name>
        <dbReference type="ChEBI" id="CHEBI:49883"/>
    </ligand>
</feature>
<dbReference type="GO" id="GO:0004044">
    <property type="term" value="F:amidophosphoribosyltransferase activity"/>
    <property type="evidence" value="ECO:0007669"/>
    <property type="project" value="UniProtKB-UniRule"/>
</dbReference>
<evidence type="ECO:0000313" key="14">
    <source>
        <dbReference type="Proteomes" id="UP000070366"/>
    </source>
</evidence>
<dbReference type="PATRIC" id="fig|626937.4.peg.2099"/>
<dbReference type="GO" id="GO:0000287">
    <property type="term" value="F:magnesium ion binding"/>
    <property type="evidence" value="ECO:0007669"/>
    <property type="project" value="UniProtKB-UniRule"/>
</dbReference>
<feature type="domain" description="Glutamine amidotransferase type-2" evidence="12">
    <location>
        <begin position="25"/>
        <end position="246"/>
    </location>
</feature>
<comment type="cofactor">
    <cofactor evidence="7 11">
        <name>[4Fe-4S] cluster</name>
        <dbReference type="ChEBI" id="CHEBI:49883"/>
    </cofactor>
    <text evidence="7 11">Binds 1 [4Fe-4S] cluster per subunit.</text>
</comment>
<evidence type="ECO:0000256" key="11">
    <source>
        <dbReference type="PIRSR" id="PIRSR000485-3"/>
    </source>
</evidence>
<dbReference type="PANTHER" id="PTHR11907">
    <property type="entry name" value="AMIDOPHOSPHORIBOSYLTRANSFERASE"/>
    <property type="match status" value="1"/>
</dbReference>
<sequence length="487" mass="53492">MFIRPDRHNSYERWKPKDDVMVEECGVFGIFMDDRRYDPAEAAYLGLYALQHRGQESAGIAVADGRDVKFHKGMGLCSEVFKDNLGKILGGNISIGHVRYSTTGDSKADNAQPLVMSYRGGKLALAHNGNLINSSILREKLEDEGAIFQTTLDTEVMASLIARQSRHGILKAITAMMKVVRGSYALVIMTQEELIAVRDPLGIRPLALGKLDNSYVVASESCAFDAIDAEFVRDVRPGEILVINKDGLKSYQAQSSMKTALCVFEYVYFARPDSDIDGISVYRSRENMGIKLAQAFPIEADLVSDVPDSATPAASGYAAESGVPYAKALAKNRYVGRTFIQPSQALRERGVKLKLNAMKRNVHGKRLVLIDDSIVRGTTSRKIVEMLRLAGAREVHMMISSPPVICPCFFGIDTPSHDQLIGSKNSVEEIRRIIGADTLNYLSIEDLLKTVEGAGCNFCAGCFNGNYPVDMKEALKETEALDLATIE</sequence>
<dbReference type="InterPro" id="IPR005854">
    <property type="entry name" value="PurF"/>
</dbReference>
<evidence type="ECO:0000256" key="5">
    <source>
        <dbReference type="ARBA" id="ARBA00022755"/>
    </source>
</evidence>
<keyword evidence="7 10" id="KW-0460">Magnesium</keyword>
<evidence type="ECO:0000259" key="12">
    <source>
        <dbReference type="PROSITE" id="PS51278"/>
    </source>
</evidence>
<dbReference type="NCBIfam" id="TIGR01134">
    <property type="entry name" value="purF"/>
    <property type="match status" value="1"/>
</dbReference>
<feature type="binding site" evidence="7 11">
    <location>
        <position position="408"/>
    </location>
    <ligand>
        <name>[4Fe-4S] cluster</name>
        <dbReference type="ChEBI" id="CHEBI:49883"/>
    </ligand>
</feature>